<dbReference type="Pfam" id="PF16371">
    <property type="entry name" value="MetallophosN"/>
    <property type="match status" value="1"/>
</dbReference>
<comment type="caution">
    <text evidence="4">The sequence shown here is derived from an EMBL/GenBank/DDBJ whole genome shotgun (WGS) entry which is preliminary data.</text>
</comment>
<evidence type="ECO:0000259" key="2">
    <source>
        <dbReference type="Pfam" id="PF16370"/>
    </source>
</evidence>
<keyword evidence="1" id="KW-0732">Signal</keyword>
<dbReference type="InterPro" id="IPR029052">
    <property type="entry name" value="Metallo-depent_PP-like"/>
</dbReference>
<dbReference type="Pfam" id="PF16370">
    <property type="entry name" value="MetallophosC"/>
    <property type="match status" value="1"/>
</dbReference>
<sequence>MFRRKFLQSLGTLGLTASLPLAPAVLAEEKAPAAEAGHKLNLAPITIKGKVHQKGAGIAGVPVTDGYNIVLTDKAGRYTLESNATAEFVYITVPRGYAIPHEKGIAKFYQPLKASGSGMTADFALQKLATDDTKHTFAVWADPQMIDKKDTNQLITVSAPDLRELATQYDQNMFAIGCGDLVWDHFELFEDYKKAVEVTGLPFYQVIGNHDMNITARSDDGSAQTFKSLFGPTYYSFNRGEIHYVILDDVFFIGPPKKYIGYLTEKQLQWLEQDLAHVKPGSTVVVALHIPVDSGDKRRNKLKEESLGGVVSNRAELYRILKPYKTHIMSGHTHICEKVIGENTIEHIHGAVCGAWWTGPICTDGTPSGYGVYEVNGPELKWYYKSFGKDRKHQFRAYPKGAVPERPDDIVVNVWNWDPEWKVTWFENGTRQGEMHQQTALDPMAVQLQAGEKLPAKHKWVDPTLTDHLFFAKPSKNAKEIRIEVTDRFGQVYSDVMPA</sequence>
<dbReference type="EMBL" id="MTSE01000012">
    <property type="protein sequence ID" value="OUJ72138.1"/>
    <property type="molecule type" value="Genomic_DNA"/>
</dbReference>
<feature type="domain" description="Calcineurin-like phosphoesterase C-terminal" evidence="2">
    <location>
        <begin position="346"/>
        <end position="493"/>
    </location>
</feature>
<evidence type="ECO:0000313" key="4">
    <source>
        <dbReference type="EMBL" id="OUJ72138.1"/>
    </source>
</evidence>
<evidence type="ECO:0000259" key="3">
    <source>
        <dbReference type="Pfam" id="PF16371"/>
    </source>
</evidence>
<evidence type="ECO:0000313" key="5">
    <source>
        <dbReference type="Proteomes" id="UP000194873"/>
    </source>
</evidence>
<reference evidence="4 5" key="1">
    <citation type="submission" date="2017-01" db="EMBL/GenBank/DDBJ databases">
        <title>A new Hymenobacter.</title>
        <authorList>
            <person name="Liang Y."/>
            <person name="Feng F."/>
        </authorList>
    </citation>
    <scope>NUCLEOTIDE SEQUENCE [LARGE SCALE GENOMIC DNA]</scope>
    <source>
        <strain evidence="4">MIMBbqt21</strain>
    </source>
</reference>
<gene>
    <name evidence="4" type="ORF">BXP70_19280</name>
</gene>
<name>A0A243W9C8_9BACT</name>
<feature type="domain" description="Calcineurin-like phosphoesterase N-terminal" evidence="3">
    <location>
        <begin position="49"/>
        <end position="125"/>
    </location>
</feature>
<dbReference type="PANTHER" id="PTHR43143:SF1">
    <property type="entry name" value="SERINE_THREONINE-PROTEIN PHOSPHATASE CPPED1"/>
    <property type="match status" value="1"/>
</dbReference>
<organism evidence="4 5">
    <name type="scientific">Hymenobacter crusticola</name>
    <dbReference type="NCBI Taxonomy" id="1770526"/>
    <lineage>
        <taxon>Bacteria</taxon>
        <taxon>Pseudomonadati</taxon>
        <taxon>Bacteroidota</taxon>
        <taxon>Cytophagia</taxon>
        <taxon>Cytophagales</taxon>
        <taxon>Hymenobacteraceae</taxon>
        <taxon>Hymenobacter</taxon>
    </lineage>
</organism>
<dbReference type="AlphaFoldDB" id="A0A243W9C8"/>
<dbReference type="RefSeq" id="WP_086595747.1">
    <property type="nucleotide sequence ID" value="NZ_MTSE01000012.1"/>
</dbReference>
<feature type="chain" id="PRO_5012918923" evidence="1">
    <location>
        <begin position="28"/>
        <end position="499"/>
    </location>
</feature>
<dbReference type="Gene3D" id="3.60.21.10">
    <property type="match status" value="1"/>
</dbReference>
<dbReference type="OrthoDB" id="1776264at2"/>
<protein>
    <submittedName>
        <fullName evidence="4">Metallophosphoesterase</fullName>
    </submittedName>
</protein>
<feature type="signal peptide" evidence="1">
    <location>
        <begin position="1"/>
        <end position="27"/>
    </location>
</feature>
<keyword evidence="5" id="KW-1185">Reference proteome</keyword>
<dbReference type="Proteomes" id="UP000194873">
    <property type="component" value="Unassembled WGS sequence"/>
</dbReference>
<dbReference type="InterPro" id="IPR051918">
    <property type="entry name" value="STPP_CPPED1"/>
</dbReference>
<dbReference type="InterPro" id="IPR032288">
    <property type="entry name" value="Metallophos_C"/>
</dbReference>
<dbReference type="PANTHER" id="PTHR43143">
    <property type="entry name" value="METALLOPHOSPHOESTERASE, CALCINEURIN SUPERFAMILY"/>
    <property type="match status" value="1"/>
</dbReference>
<proteinExistence type="predicted"/>
<evidence type="ECO:0000256" key="1">
    <source>
        <dbReference type="SAM" id="SignalP"/>
    </source>
</evidence>
<dbReference type="SUPFAM" id="SSF56300">
    <property type="entry name" value="Metallo-dependent phosphatases"/>
    <property type="match status" value="1"/>
</dbReference>
<dbReference type="InterPro" id="IPR032285">
    <property type="entry name" value="Metallophos_N"/>
</dbReference>
<accession>A0A243W9C8</accession>